<dbReference type="NCBIfam" id="TIGR00970">
    <property type="entry name" value="leuA_yeast"/>
    <property type="match status" value="1"/>
</dbReference>
<dbReference type="Gene3D" id="3.30.160.270">
    <property type="match status" value="1"/>
</dbReference>
<evidence type="ECO:0000313" key="13">
    <source>
        <dbReference type="Proteomes" id="UP001371305"/>
    </source>
</evidence>
<evidence type="ECO:0000256" key="8">
    <source>
        <dbReference type="ARBA" id="ARBA00022723"/>
    </source>
</evidence>
<dbReference type="InterPro" id="IPR039371">
    <property type="entry name" value="LeuA_N_DRE-TIM"/>
</dbReference>
<dbReference type="RefSeq" id="WP_341406733.1">
    <property type="nucleotide sequence ID" value="NZ_JBBUKT010000009.1"/>
</dbReference>
<evidence type="ECO:0000256" key="6">
    <source>
        <dbReference type="ARBA" id="ARBA00022605"/>
    </source>
</evidence>
<comment type="subcellular location">
    <subcellularLocation>
        <location evidence="10">Cytoplasm</location>
    </subcellularLocation>
</comment>
<feature type="region of interest" description="Regulatory domain" evidence="10">
    <location>
        <begin position="444"/>
        <end position="561"/>
    </location>
</feature>
<evidence type="ECO:0000313" key="12">
    <source>
        <dbReference type="EMBL" id="MEK7952974.1"/>
    </source>
</evidence>
<dbReference type="EMBL" id="JBBUKT010000009">
    <property type="protein sequence ID" value="MEK7952974.1"/>
    <property type="molecule type" value="Genomic_DNA"/>
</dbReference>
<keyword evidence="12" id="KW-0012">Acyltransferase</keyword>
<dbReference type="PROSITE" id="PS00815">
    <property type="entry name" value="AIPM_HOMOCIT_SYNTH_1"/>
    <property type="match status" value="1"/>
</dbReference>
<keyword evidence="10" id="KW-0460">Magnesium</keyword>
<dbReference type="InterPro" id="IPR002034">
    <property type="entry name" value="AIPM/Hcit_synth_CS"/>
</dbReference>
<proteinExistence type="inferred from homology"/>
<evidence type="ECO:0000256" key="5">
    <source>
        <dbReference type="ARBA" id="ARBA00022430"/>
    </source>
</evidence>
<keyword evidence="13" id="KW-1185">Reference proteome</keyword>
<comment type="pathway">
    <text evidence="2 10">Amino-acid biosynthesis; L-leucine biosynthesis; L-leucine from 3-methyl-2-oxobutanoate: step 1/4.</text>
</comment>
<evidence type="ECO:0000256" key="2">
    <source>
        <dbReference type="ARBA" id="ARBA00004689"/>
    </source>
</evidence>
<dbReference type="Proteomes" id="UP001371305">
    <property type="component" value="Unassembled WGS sequence"/>
</dbReference>
<comment type="function">
    <text evidence="10">Catalyzes the condensation of the acetyl group of acetyl-CoA with 3-methyl-2-oxobutanoate (2-ketoisovalerate) to form 3-carboxy-3-hydroxy-4-methylpentanoate (2-isopropylmalate).</text>
</comment>
<dbReference type="PANTHER" id="PTHR46911">
    <property type="match status" value="1"/>
</dbReference>
<dbReference type="InterPro" id="IPR013709">
    <property type="entry name" value="2-isopropylmalate_synth_dimer"/>
</dbReference>
<feature type="binding site" evidence="10">
    <location>
        <position position="245"/>
    </location>
    <ligand>
        <name>Mg(2+)</name>
        <dbReference type="ChEBI" id="CHEBI:18420"/>
    </ligand>
</feature>
<feature type="binding site" evidence="10">
    <location>
        <position position="247"/>
    </location>
    <ligand>
        <name>Mg(2+)</name>
        <dbReference type="ChEBI" id="CHEBI:18420"/>
    </ligand>
</feature>
<dbReference type="Pfam" id="PF00682">
    <property type="entry name" value="HMGL-like"/>
    <property type="match status" value="1"/>
</dbReference>
<accession>A0ABU9AYX3</accession>
<name>A0ABU9AYX3_9BACT</name>
<dbReference type="InterPro" id="IPR000891">
    <property type="entry name" value="PYR_CT"/>
</dbReference>
<dbReference type="SUPFAM" id="SSF89000">
    <property type="entry name" value="post-HMGL domain-like"/>
    <property type="match status" value="1"/>
</dbReference>
<dbReference type="CDD" id="cd07942">
    <property type="entry name" value="DRE_TIM_LeuA"/>
    <property type="match status" value="1"/>
</dbReference>
<dbReference type="InterPro" id="IPR005668">
    <property type="entry name" value="IPM_Synthase"/>
</dbReference>
<dbReference type="Pfam" id="PF22615">
    <property type="entry name" value="IPMS_D2"/>
    <property type="match status" value="1"/>
</dbReference>
<evidence type="ECO:0000256" key="4">
    <source>
        <dbReference type="ARBA" id="ARBA00012973"/>
    </source>
</evidence>
<dbReference type="InterPro" id="IPR013785">
    <property type="entry name" value="Aldolase_TIM"/>
</dbReference>
<dbReference type="SUPFAM" id="SSF110921">
    <property type="entry name" value="2-isopropylmalate synthase LeuA, allosteric (dimerisation) domain"/>
    <property type="match status" value="1"/>
</dbReference>
<reference evidence="12 13" key="1">
    <citation type="submission" date="2024-04" db="EMBL/GenBank/DDBJ databases">
        <title>Luteolibacter sp. isolated from soil.</title>
        <authorList>
            <person name="An J."/>
        </authorList>
    </citation>
    <scope>NUCLEOTIDE SEQUENCE [LARGE SCALE GENOMIC DNA]</scope>
    <source>
        <strain evidence="12 13">Y139</strain>
    </source>
</reference>
<dbReference type="NCBIfam" id="NF002991">
    <property type="entry name" value="PRK03739.1"/>
    <property type="match status" value="1"/>
</dbReference>
<dbReference type="GO" id="GO:0003852">
    <property type="term" value="F:2-isopropylmalate synthase activity"/>
    <property type="evidence" value="ECO:0007669"/>
    <property type="project" value="UniProtKB-EC"/>
</dbReference>
<comment type="caution">
    <text evidence="12">The sequence shown here is derived from an EMBL/GenBank/DDBJ whole genome shotgun (WGS) entry which is preliminary data.</text>
</comment>
<dbReference type="PROSITE" id="PS00816">
    <property type="entry name" value="AIPM_HOMOCIT_SYNTH_2"/>
    <property type="match status" value="1"/>
</dbReference>
<keyword evidence="6 10" id="KW-0028">Amino-acid biosynthesis</keyword>
<comment type="subunit">
    <text evidence="10">Homodimer.</text>
</comment>
<dbReference type="EC" id="2.3.3.13" evidence="4 10"/>
<sequence>MKTASISKYRPFPPVQLPDRTWPDKTITTAPIWCSVDLRDGNQALPQPMSVEEKLEFFDVLCRVGFKQIEIGFPSAADTEFNFCRRLIEENRIPEDVTIQILVQTREHLIRRSFEAIAGAKKAIVHIYNSTSPLQRRITFGDASREDIKQLAIDGAKLVKELAPTIPQTEVILQYSPESFSDTELDFAAEICNAVIDVWQPTPEKKMIVNLPDTVQWTTPNIHADMIEWMIRNLNRRESLIVSLHTHNDRGTGTAATELGLMAGADRVEGTLFGNGERTGNLDIVNVALNMNGHGIDTGLDFSDLTSLRQVYEKVTRMTVGERHPYAGELVFTAFSGSHQDAIKKGLDRREKEVAVDADLPWGVPYLTIDPQDIGRSYEAIIRINSQSGKGGIAYILDREHGLDLPKTMHPQVGKRIYDLADELGRELTADEIRDAFYKLFANVELPLSVKDYELVHHTTERGQVACNATIELYGEERKIQGVGNGPINAFVHAMANAGMKDFKVTDYRSHAVRGGSDASAAAYVQVQHDDGRILWGCGIDPSIEMAGLKALVTGWNLLRA</sequence>
<dbReference type="InterPro" id="IPR036230">
    <property type="entry name" value="LeuA_allosteric_dom_sf"/>
</dbReference>
<evidence type="ECO:0000256" key="3">
    <source>
        <dbReference type="ARBA" id="ARBA00009767"/>
    </source>
</evidence>
<evidence type="ECO:0000256" key="10">
    <source>
        <dbReference type="HAMAP-Rule" id="MF_00572"/>
    </source>
</evidence>
<evidence type="ECO:0000256" key="7">
    <source>
        <dbReference type="ARBA" id="ARBA00022679"/>
    </source>
</evidence>
<dbReference type="SUPFAM" id="SSF51569">
    <property type="entry name" value="Aldolase"/>
    <property type="match status" value="1"/>
</dbReference>
<dbReference type="Pfam" id="PF08502">
    <property type="entry name" value="LeuA_dimer"/>
    <property type="match status" value="1"/>
</dbReference>
<evidence type="ECO:0000259" key="11">
    <source>
        <dbReference type="PROSITE" id="PS50991"/>
    </source>
</evidence>
<keyword evidence="9 10" id="KW-0100">Branched-chain amino acid biosynthesis</keyword>
<dbReference type="PANTHER" id="PTHR46911:SF1">
    <property type="entry name" value="2-ISOPROPYLMALATE SYNTHASE"/>
    <property type="match status" value="1"/>
</dbReference>
<dbReference type="InterPro" id="IPR054692">
    <property type="entry name" value="LeuA-like_post-cat"/>
</dbReference>
<keyword evidence="10" id="KW-0963">Cytoplasm</keyword>
<evidence type="ECO:0000256" key="1">
    <source>
        <dbReference type="ARBA" id="ARBA00000064"/>
    </source>
</evidence>
<dbReference type="PROSITE" id="PS50991">
    <property type="entry name" value="PYR_CT"/>
    <property type="match status" value="1"/>
</dbReference>
<dbReference type="HAMAP" id="MF_00572">
    <property type="entry name" value="LeuA_type2"/>
    <property type="match status" value="1"/>
</dbReference>
<feature type="domain" description="Pyruvate carboxyltransferase" evidence="11">
    <location>
        <begin position="31"/>
        <end position="306"/>
    </location>
</feature>
<comment type="catalytic activity">
    <reaction evidence="1 10">
        <text>3-methyl-2-oxobutanoate + acetyl-CoA + H2O = (2S)-2-isopropylmalate + CoA + H(+)</text>
        <dbReference type="Rhea" id="RHEA:21524"/>
        <dbReference type="ChEBI" id="CHEBI:1178"/>
        <dbReference type="ChEBI" id="CHEBI:11851"/>
        <dbReference type="ChEBI" id="CHEBI:15377"/>
        <dbReference type="ChEBI" id="CHEBI:15378"/>
        <dbReference type="ChEBI" id="CHEBI:57287"/>
        <dbReference type="ChEBI" id="CHEBI:57288"/>
        <dbReference type="EC" id="2.3.3.13"/>
    </reaction>
</comment>
<feature type="binding site" evidence="10">
    <location>
        <position position="40"/>
    </location>
    <ligand>
        <name>Mg(2+)</name>
        <dbReference type="ChEBI" id="CHEBI:18420"/>
    </ligand>
</feature>
<keyword evidence="5 10" id="KW-0432">Leucine biosynthesis</keyword>
<organism evidence="12 13">
    <name type="scientific">Luteolibacter soli</name>
    <dbReference type="NCBI Taxonomy" id="3135280"/>
    <lineage>
        <taxon>Bacteria</taxon>
        <taxon>Pseudomonadati</taxon>
        <taxon>Verrucomicrobiota</taxon>
        <taxon>Verrucomicrobiia</taxon>
        <taxon>Verrucomicrobiales</taxon>
        <taxon>Verrucomicrobiaceae</taxon>
        <taxon>Luteolibacter</taxon>
    </lineage>
</organism>
<comment type="similarity">
    <text evidence="3 10">Belongs to the alpha-IPM synthase/homocitrate synthase family. LeuA type 2 subfamily.</text>
</comment>
<feature type="binding site" evidence="10">
    <location>
        <position position="281"/>
    </location>
    <ligand>
        <name>Mg(2+)</name>
        <dbReference type="ChEBI" id="CHEBI:18420"/>
    </ligand>
</feature>
<dbReference type="SMART" id="SM00917">
    <property type="entry name" value="LeuA_dimer"/>
    <property type="match status" value="1"/>
</dbReference>
<keyword evidence="8 10" id="KW-0479">Metal-binding</keyword>
<evidence type="ECO:0000256" key="9">
    <source>
        <dbReference type="ARBA" id="ARBA00023304"/>
    </source>
</evidence>
<protein>
    <recommendedName>
        <fullName evidence="4 10">2-isopropylmalate synthase</fullName>
        <ecNumber evidence="4 10">2.3.3.13</ecNumber>
    </recommendedName>
    <alternativeName>
        <fullName evidence="10">Alpha-IPM synthase</fullName>
    </alternativeName>
    <alternativeName>
        <fullName evidence="10">Alpha-isopropylmalate synthase</fullName>
    </alternativeName>
</protein>
<keyword evidence="7 10" id="KW-0808">Transferase</keyword>
<gene>
    <name evidence="10 12" type="primary">leuA</name>
    <name evidence="12" type="ORF">WKV53_20845</name>
</gene>
<dbReference type="Gene3D" id="3.20.20.70">
    <property type="entry name" value="Aldolase class I"/>
    <property type="match status" value="1"/>
</dbReference>
<comment type="cofactor">
    <cofactor evidence="10">
        <name>Mg(2+)</name>
        <dbReference type="ChEBI" id="CHEBI:18420"/>
    </cofactor>
</comment>